<dbReference type="EMBL" id="LAZR01002453">
    <property type="protein sequence ID" value="KKN29857.1"/>
    <property type="molecule type" value="Genomic_DNA"/>
</dbReference>
<protein>
    <submittedName>
        <fullName evidence="1">Uncharacterized protein</fullName>
    </submittedName>
</protein>
<evidence type="ECO:0000313" key="1">
    <source>
        <dbReference type="EMBL" id="KKN29857.1"/>
    </source>
</evidence>
<reference evidence="1" key="1">
    <citation type="journal article" date="2015" name="Nature">
        <title>Complex archaea that bridge the gap between prokaryotes and eukaryotes.</title>
        <authorList>
            <person name="Spang A."/>
            <person name="Saw J.H."/>
            <person name="Jorgensen S.L."/>
            <person name="Zaremba-Niedzwiedzka K."/>
            <person name="Martijn J."/>
            <person name="Lind A.E."/>
            <person name="van Eijk R."/>
            <person name="Schleper C."/>
            <person name="Guy L."/>
            <person name="Ettema T.J."/>
        </authorList>
    </citation>
    <scope>NUCLEOTIDE SEQUENCE</scope>
</reference>
<dbReference type="AlphaFoldDB" id="A0A0F9PYP4"/>
<sequence length="60" mass="6801">MTKVCSKCGEERPAKGFFMHEKYCKGTLTQNTEKVKYPKQKAILSPEAYAIYLRKAGVTV</sequence>
<organism evidence="1">
    <name type="scientific">marine sediment metagenome</name>
    <dbReference type="NCBI Taxonomy" id="412755"/>
    <lineage>
        <taxon>unclassified sequences</taxon>
        <taxon>metagenomes</taxon>
        <taxon>ecological metagenomes</taxon>
    </lineage>
</organism>
<gene>
    <name evidence="1" type="ORF">LCGC14_0839860</name>
</gene>
<name>A0A0F9PYP4_9ZZZZ</name>
<accession>A0A0F9PYP4</accession>
<comment type="caution">
    <text evidence="1">The sequence shown here is derived from an EMBL/GenBank/DDBJ whole genome shotgun (WGS) entry which is preliminary data.</text>
</comment>
<proteinExistence type="predicted"/>